<protein>
    <submittedName>
        <fullName evidence="1">Uncharacterized protein</fullName>
    </submittedName>
</protein>
<dbReference type="BioCyc" id="SPNE170187:G1FZB-1604-MONOMER"/>
<keyword evidence="2" id="KW-1185">Reference proteome</keyword>
<name>A0A0H2UR61_STRPN</name>
<sequence>MPIFVYHNIIKDNIIILFVFSHSVSLYKKAIHFEPLFLIYRLCYE</sequence>
<dbReference type="EMBL" id="AE005672">
    <property type="protein sequence ID" value="AAK75671.1"/>
    <property type="molecule type" value="Genomic_DNA"/>
</dbReference>
<accession>A0A0H2UR61</accession>
<dbReference type="KEGG" id="spn:SP_1585"/>
<evidence type="ECO:0000313" key="1">
    <source>
        <dbReference type="EMBL" id="AAK75671.1"/>
    </source>
</evidence>
<dbReference type="Proteomes" id="UP000000585">
    <property type="component" value="Chromosome"/>
</dbReference>
<proteinExistence type="predicted"/>
<organism evidence="1 2">
    <name type="scientific">Streptococcus pneumoniae serotype 4 (strain ATCC BAA-334 / TIGR4)</name>
    <dbReference type="NCBI Taxonomy" id="170187"/>
    <lineage>
        <taxon>Bacteria</taxon>
        <taxon>Bacillati</taxon>
        <taxon>Bacillota</taxon>
        <taxon>Bacilli</taxon>
        <taxon>Lactobacillales</taxon>
        <taxon>Streptococcaceae</taxon>
        <taxon>Streptococcus</taxon>
    </lineage>
</organism>
<dbReference type="PaxDb" id="170187-SP_1585"/>
<dbReference type="EnsemblBacteria" id="AAK75671">
    <property type="protein sequence ID" value="AAK75671"/>
    <property type="gene ID" value="SP_1585"/>
</dbReference>
<evidence type="ECO:0000313" key="2">
    <source>
        <dbReference type="Proteomes" id="UP000000585"/>
    </source>
</evidence>
<reference evidence="1 2" key="1">
    <citation type="journal article" date="2001" name="Science">
        <title>Complete genome sequence of a virulent isolate of Streptococcus pneumoniae.</title>
        <authorList>
            <person name="Tettelin H."/>
            <person name="Nelson K.E."/>
            <person name="Paulsen I.T."/>
            <person name="Eisen J.A."/>
            <person name="Read T.D."/>
            <person name="Peterson S."/>
            <person name="Heidelberg J."/>
            <person name="DeBoy R.T."/>
            <person name="Haft D.H."/>
            <person name="Dodson R.J."/>
            <person name="Durkin A.S."/>
            <person name="Gwinn M."/>
            <person name="Kolonay J.F."/>
            <person name="Nelson W.C."/>
            <person name="Peterson J.D."/>
            <person name="Umayam L.A."/>
            <person name="White O."/>
            <person name="Salzberg S.L."/>
            <person name="Lewis M.R."/>
            <person name="Radune D."/>
            <person name="Holtzapple E."/>
            <person name="Khouri H."/>
            <person name="Wolf A.M."/>
            <person name="Utterback T.R."/>
            <person name="Hansen C.L."/>
            <person name="McDonald L.A."/>
            <person name="Feldblyum T.V."/>
            <person name="Angiuoli S."/>
            <person name="Dickinson T."/>
            <person name="Hickey E.K."/>
            <person name="Holt I.E."/>
            <person name="Loftus B.J."/>
            <person name="Yang F."/>
            <person name="Smith H.O."/>
            <person name="Venter J.C."/>
            <person name="Dougherty B.A."/>
            <person name="Morrison D.A."/>
            <person name="Hollingshead S.K."/>
            <person name="Fraser C.M."/>
        </authorList>
    </citation>
    <scope>NUCLEOTIDE SEQUENCE [LARGE SCALE GENOMIC DNA]</scope>
    <source>
        <strain evidence="2">ATCC BAA-334 / TIGR4</strain>
    </source>
</reference>
<dbReference type="AlphaFoldDB" id="A0A0H2UR61"/>
<gene>
    <name evidence="1" type="ordered locus">SP_1585</name>
</gene>